<reference evidence="1 2" key="1">
    <citation type="submission" date="2019-08" db="EMBL/GenBank/DDBJ databases">
        <title>Bradyrhizobium hipponensis sp. nov., a rhizobium isolated from a Lupinus angustifolius root nodule in Tunisia.</title>
        <authorList>
            <person name="Off K."/>
            <person name="Rejili M."/>
            <person name="Mars M."/>
            <person name="Brachmann A."/>
            <person name="Marin M."/>
        </authorList>
    </citation>
    <scope>NUCLEOTIDE SEQUENCE [LARGE SCALE GENOMIC DNA]</scope>
    <source>
        <strain evidence="1 2">CTAW11</strain>
    </source>
</reference>
<dbReference type="OrthoDB" id="7467524at2"/>
<organism evidence="1 2">
    <name type="scientific">Bradyrhizobium cytisi</name>
    <dbReference type="NCBI Taxonomy" id="515489"/>
    <lineage>
        <taxon>Bacteria</taxon>
        <taxon>Pseudomonadati</taxon>
        <taxon>Pseudomonadota</taxon>
        <taxon>Alphaproteobacteria</taxon>
        <taxon>Hyphomicrobiales</taxon>
        <taxon>Nitrobacteraceae</taxon>
        <taxon>Bradyrhizobium</taxon>
    </lineage>
</organism>
<proteinExistence type="predicted"/>
<dbReference type="EMBL" id="VSSR01000016">
    <property type="protein sequence ID" value="TYL85904.1"/>
    <property type="molecule type" value="Genomic_DNA"/>
</dbReference>
<name>A0A5S4X8W8_9BRAD</name>
<comment type="caution">
    <text evidence="1">The sequence shown here is derived from an EMBL/GenBank/DDBJ whole genome shotgun (WGS) entry which is preliminary data.</text>
</comment>
<dbReference type="AlphaFoldDB" id="A0A5S4X8W8"/>
<evidence type="ECO:0000313" key="1">
    <source>
        <dbReference type="EMBL" id="TYL85904.1"/>
    </source>
</evidence>
<gene>
    <name evidence="1" type="ORF">FXB38_10295</name>
</gene>
<dbReference type="RefSeq" id="WP_148750736.1">
    <property type="nucleotide sequence ID" value="NZ_VSSR01000016.1"/>
</dbReference>
<accession>A0A5S4X8W8</accession>
<evidence type="ECO:0000313" key="2">
    <source>
        <dbReference type="Proteomes" id="UP000324853"/>
    </source>
</evidence>
<sequence>MSLIDRFHPGFGYEVARFPRVERGRPLTFQNGENSGALVLGWSFSESWGVWSDGDRVQLGLVILSDPAETAKLLIECRVFITPMTPEQKVEFWARNIKLTEVTLRKDVSAIPVPLGGLRLGPGYPLILELRMPLAKSPQQLALSRDGRKLALGIVSARFEEGIAGPL</sequence>
<dbReference type="Proteomes" id="UP000324853">
    <property type="component" value="Unassembled WGS sequence"/>
</dbReference>
<keyword evidence="2" id="KW-1185">Reference proteome</keyword>
<protein>
    <submittedName>
        <fullName evidence="1">Uncharacterized protein</fullName>
    </submittedName>
</protein>